<feature type="transmembrane region" description="Helical" evidence="1">
    <location>
        <begin position="12"/>
        <end position="30"/>
    </location>
</feature>
<name>A0A830GUW0_9CREN</name>
<reference evidence="2" key="1">
    <citation type="journal article" date="2014" name="Int. J. Syst. Evol. Microbiol.">
        <title>Complete genome sequence of Corynebacterium casei LMG S-19264T (=DSM 44701T), isolated from a smear-ripened cheese.</title>
        <authorList>
            <consortium name="US DOE Joint Genome Institute (JGI-PGF)"/>
            <person name="Walter F."/>
            <person name="Albersmeier A."/>
            <person name="Kalinowski J."/>
            <person name="Ruckert C."/>
        </authorList>
    </citation>
    <scope>NUCLEOTIDE SEQUENCE</scope>
    <source>
        <strain evidence="2">JCM 10088</strain>
    </source>
</reference>
<keyword evidence="3" id="KW-1185">Reference proteome</keyword>
<sequence>MGFWRHVARNKPFLIGIFLGIVTVLLAIYVEFHPYDVTVLGSGTISPFGINSSISFTVPPSSIVVVQLGNESGNVTVSYYRIVPDTSYVIPGSVIINSTAQYHFFTMVTNMTLSNASVPLNYKVYELNRSYIFWALLWASLILFIATIVLVILGFSQITSDIYREKLKNKKQ</sequence>
<gene>
    <name evidence="2" type="ORF">GCM10007981_12200</name>
</gene>
<feature type="transmembrane region" description="Helical" evidence="1">
    <location>
        <begin position="131"/>
        <end position="155"/>
    </location>
</feature>
<protein>
    <submittedName>
        <fullName evidence="2">Uncharacterized protein</fullName>
    </submittedName>
</protein>
<evidence type="ECO:0000256" key="1">
    <source>
        <dbReference type="SAM" id="Phobius"/>
    </source>
</evidence>
<dbReference type="RefSeq" id="WP_188596553.1">
    <property type="nucleotide sequence ID" value="NZ_BMNL01000003.1"/>
</dbReference>
<evidence type="ECO:0000313" key="3">
    <source>
        <dbReference type="Proteomes" id="UP000610960"/>
    </source>
</evidence>
<keyword evidence="1" id="KW-0812">Transmembrane</keyword>
<keyword evidence="1" id="KW-0472">Membrane</keyword>
<accession>A0A830GUW0</accession>
<reference evidence="2" key="2">
    <citation type="submission" date="2020-09" db="EMBL/GenBank/DDBJ databases">
        <authorList>
            <person name="Sun Q."/>
            <person name="Ohkuma M."/>
        </authorList>
    </citation>
    <scope>NUCLEOTIDE SEQUENCE</scope>
    <source>
        <strain evidence="2">JCM 10088</strain>
    </source>
</reference>
<dbReference type="EMBL" id="BMNL01000003">
    <property type="protein sequence ID" value="GGP21231.1"/>
    <property type="molecule type" value="Genomic_DNA"/>
</dbReference>
<proteinExistence type="predicted"/>
<evidence type="ECO:0000313" key="2">
    <source>
        <dbReference type="EMBL" id="GGP21231.1"/>
    </source>
</evidence>
<keyword evidence="1" id="KW-1133">Transmembrane helix</keyword>
<dbReference type="Proteomes" id="UP000610960">
    <property type="component" value="Unassembled WGS sequence"/>
</dbReference>
<dbReference type="AlphaFoldDB" id="A0A830GUW0"/>
<organism evidence="2 3">
    <name type="scientific">Thermocladium modestius</name>
    <dbReference type="NCBI Taxonomy" id="62609"/>
    <lineage>
        <taxon>Archaea</taxon>
        <taxon>Thermoproteota</taxon>
        <taxon>Thermoprotei</taxon>
        <taxon>Thermoproteales</taxon>
        <taxon>Thermoproteaceae</taxon>
        <taxon>Thermocladium</taxon>
    </lineage>
</organism>
<comment type="caution">
    <text evidence="2">The sequence shown here is derived from an EMBL/GenBank/DDBJ whole genome shotgun (WGS) entry which is preliminary data.</text>
</comment>